<sequence length="49" mass="5663">MVVNKHNLRWEVMMWTKVRGGYSSGGRRSYGIGDRIGQDDSFKCGHPRH</sequence>
<dbReference type="EMBL" id="JBGMDY010000008">
    <property type="protein sequence ID" value="KAL2324059.1"/>
    <property type="molecule type" value="Genomic_DNA"/>
</dbReference>
<keyword evidence="2" id="KW-1185">Reference proteome</keyword>
<protein>
    <submittedName>
        <fullName evidence="1">Uncharacterized protein</fullName>
    </submittedName>
</protein>
<comment type="caution">
    <text evidence="1">The sequence shown here is derived from an EMBL/GenBank/DDBJ whole genome shotgun (WGS) entry which is preliminary data.</text>
</comment>
<reference evidence="1 2" key="1">
    <citation type="submission" date="2024-08" db="EMBL/GenBank/DDBJ databases">
        <title>Insights into the chromosomal genome structure of Flemingia macrophylla.</title>
        <authorList>
            <person name="Ding Y."/>
            <person name="Zhao Y."/>
            <person name="Bi W."/>
            <person name="Wu M."/>
            <person name="Zhao G."/>
            <person name="Gong Y."/>
            <person name="Li W."/>
            <person name="Zhang P."/>
        </authorList>
    </citation>
    <scope>NUCLEOTIDE SEQUENCE [LARGE SCALE GENOMIC DNA]</scope>
    <source>
        <strain evidence="1">DYQJB</strain>
        <tissue evidence="1">Leaf</tissue>
    </source>
</reference>
<organism evidence="1 2">
    <name type="scientific">Flemingia macrophylla</name>
    <dbReference type="NCBI Taxonomy" id="520843"/>
    <lineage>
        <taxon>Eukaryota</taxon>
        <taxon>Viridiplantae</taxon>
        <taxon>Streptophyta</taxon>
        <taxon>Embryophyta</taxon>
        <taxon>Tracheophyta</taxon>
        <taxon>Spermatophyta</taxon>
        <taxon>Magnoliopsida</taxon>
        <taxon>eudicotyledons</taxon>
        <taxon>Gunneridae</taxon>
        <taxon>Pentapetalae</taxon>
        <taxon>rosids</taxon>
        <taxon>fabids</taxon>
        <taxon>Fabales</taxon>
        <taxon>Fabaceae</taxon>
        <taxon>Papilionoideae</taxon>
        <taxon>50 kb inversion clade</taxon>
        <taxon>NPAAA clade</taxon>
        <taxon>indigoferoid/millettioid clade</taxon>
        <taxon>Phaseoleae</taxon>
        <taxon>Flemingia</taxon>
    </lineage>
</organism>
<gene>
    <name evidence="1" type="ORF">Fmac_023117</name>
</gene>
<name>A0ABD1LKK8_9FABA</name>
<dbReference type="Proteomes" id="UP001603857">
    <property type="component" value="Unassembled WGS sequence"/>
</dbReference>
<proteinExistence type="predicted"/>
<evidence type="ECO:0000313" key="2">
    <source>
        <dbReference type="Proteomes" id="UP001603857"/>
    </source>
</evidence>
<accession>A0ABD1LKK8</accession>
<dbReference type="AlphaFoldDB" id="A0ABD1LKK8"/>
<evidence type="ECO:0000313" key="1">
    <source>
        <dbReference type="EMBL" id="KAL2324059.1"/>
    </source>
</evidence>